<dbReference type="EMBL" id="EU916176">
    <property type="protein sequence ID" value="ACH46870.1"/>
    <property type="molecule type" value="Genomic_DNA"/>
</dbReference>
<dbReference type="GeneID" id="6804903"/>
<dbReference type="RefSeq" id="YP_002154740.1">
    <property type="nucleotide sequence ID" value="NC_011183.1"/>
</dbReference>
<reference evidence="1 2" key="1">
    <citation type="journal article" date="2009" name="Virology">
        <title>Genomic analysis of the smallest giant virus--Feldmannia sp. virus 158.</title>
        <authorList>
            <person name="Schroeder D.C."/>
            <person name="Park Y."/>
            <person name="Yoon H.M."/>
            <person name="Lee Y.S."/>
            <person name="Kang S.W."/>
            <person name="Meints R.H."/>
            <person name="Ivey R.G."/>
            <person name="Choi T.J."/>
        </authorList>
    </citation>
    <scope>NUCLEOTIDE SEQUENCE [LARGE SCALE GENOMIC DNA]</scope>
    <source>
        <strain evidence="1">FsV-158</strain>
    </source>
</reference>
<proteinExistence type="predicted"/>
<dbReference type="Proteomes" id="UP000204092">
    <property type="component" value="Segment"/>
</dbReference>
<evidence type="ECO:0000313" key="1">
    <source>
        <dbReference type="EMBL" id="ACH46870.1"/>
    </source>
</evidence>
<dbReference type="KEGG" id="vg:6804903"/>
<organism evidence="1 2">
    <name type="scientific">Feldmannia species virus</name>
    <dbReference type="NCBI Taxonomy" id="39420"/>
    <lineage>
        <taxon>Viruses</taxon>
        <taxon>Varidnaviria</taxon>
        <taxon>Bamfordvirae</taxon>
        <taxon>Nucleocytoviricota</taxon>
        <taxon>Megaviricetes</taxon>
        <taxon>Algavirales</taxon>
        <taxon>Phycodnaviridae</taxon>
        <taxon>Phaeovirus</taxon>
        <taxon>Phaeovirus feldmanniae</taxon>
    </lineage>
</organism>
<name>B5LWK7_9PHYC</name>
<protein>
    <submittedName>
        <fullName evidence="1">Uncharacterized protein</fullName>
    </submittedName>
</protein>
<accession>B5LWK7</accession>
<sequence>MSLVRGVVRGGLFGFVGGLILGAAGSLSSNSESAEVELVWTNREGRTVRFTHLGSIPSLRDDLYTVFHHREFKRDAFNEAFRNIQNVISVYHPVKEAAVANMMSATKMTNFGVRASKALGAMHDEILAKDPMKAAAFEKAMMSIQLSLEESIDFVRLKSKKSLPSAS</sequence>
<evidence type="ECO:0000313" key="2">
    <source>
        <dbReference type="Proteomes" id="UP000204092"/>
    </source>
</evidence>
<keyword evidence="2" id="KW-1185">Reference proteome</keyword>